<sequence length="105" mass="11247">MAPKHQSLSLTSSFHKGGPMNHTYYHISHHHQQSLISMVSVSADVVGSSTSQSVIFYTASSIVGRGEAGAYLQQSTGGRQGSPWTGHQSIAGQHTNNQAHTHSYT</sequence>
<dbReference type="Proteomes" id="UP001476798">
    <property type="component" value="Unassembled WGS sequence"/>
</dbReference>
<proteinExistence type="predicted"/>
<reference evidence="2 3" key="1">
    <citation type="submission" date="2021-06" db="EMBL/GenBank/DDBJ databases">
        <authorList>
            <person name="Palmer J.M."/>
        </authorList>
    </citation>
    <scope>NUCLEOTIDE SEQUENCE [LARGE SCALE GENOMIC DNA]</scope>
    <source>
        <strain evidence="2 3">GA_2019</strain>
        <tissue evidence="2">Muscle</tissue>
    </source>
</reference>
<dbReference type="EMBL" id="JAHRIO010070926">
    <property type="protein sequence ID" value="MEQ2181673.1"/>
    <property type="molecule type" value="Genomic_DNA"/>
</dbReference>
<feature type="region of interest" description="Disordered" evidence="1">
    <location>
        <begin position="73"/>
        <end position="105"/>
    </location>
</feature>
<name>A0ABV0PDY1_9TELE</name>
<keyword evidence="3" id="KW-1185">Reference proteome</keyword>
<accession>A0ABV0PDY1</accession>
<gene>
    <name evidence="2" type="ORF">GOODEAATRI_013953</name>
</gene>
<evidence type="ECO:0000256" key="1">
    <source>
        <dbReference type="SAM" id="MobiDB-lite"/>
    </source>
</evidence>
<protein>
    <submittedName>
        <fullName evidence="2">Uncharacterized protein</fullName>
    </submittedName>
</protein>
<evidence type="ECO:0000313" key="3">
    <source>
        <dbReference type="Proteomes" id="UP001476798"/>
    </source>
</evidence>
<evidence type="ECO:0000313" key="2">
    <source>
        <dbReference type="EMBL" id="MEQ2181673.1"/>
    </source>
</evidence>
<organism evidence="2 3">
    <name type="scientific">Goodea atripinnis</name>
    <dbReference type="NCBI Taxonomy" id="208336"/>
    <lineage>
        <taxon>Eukaryota</taxon>
        <taxon>Metazoa</taxon>
        <taxon>Chordata</taxon>
        <taxon>Craniata</taxon>
        <taxon>Vertebrata</taxon>
        <taxon>Euteleostomi</taxon>
        <taxon>Actinopterygii</taxon>
        <taxon>Neopterygii</taxon>
        <taxon>Teleostei</taxon>
        <taxon>Neoteleostei</taxon>
        <taxon>Acanthomorphata</taxon>
        <taxon>Ovalentaria</taxon>
        <taxon>Atherinomorphae</taxon>
        <taxon>Cyprinodontiformes</taxon>
        <taxon>Goodeidae</taxon>
        <taxon>Goodea</taxon>
    </lineage>
</organism>
<comment type="caution">
    <text evidence="2">The sequence shown here is derived from an EMBL/GenBank/DDBJ whole genome shotgun (WGS) entry which is preliminary data.</text>
</comment>